<evidence type="ECO:0000313" key="1">
    <source>
        <dbReference type="EMBL" id="EDP96389.1"/>
    </source>
</evidence>
<gene>
    <name evidence="1" type="ORF">KAOT1_03232</name>
</gene>
<dbReference type="RefSeq" id="WP_007093219.1">
    <property type="nucleotide sequence ID" value="NZ_CP142125.1"/>
</dbReference>
<dbReference type="STRING" id="391587.KAOT1_03232"/>
<sequence length="361" mass="42387">MPLRAIVDNEEIISSFLTKEEWVELTRKVKLNSLDVIICDTDRKGVLKINKNGTQYFAHKRGEKPENWKPENIKIIDIKNQVLLGCNDAGWNSISEYIYTDLYIDIVATKNQHKVGFKIELTSSKLSEIENLQEKYKANDIRVCWLFKKPPKEITNYDDSIQANKEIPSFKLIENEQKQLKVQLNQHNLNIREFISSLLSRKIKFAPELKAKEAQEIEVHFFKHICYNCGENQHAYFIEETLQSICGIEIYIGNSMWNSDSLKYHPNIVNSVLNYEKSEHGSHLKIGEIKERYSRTTRSSYMSFGCYKCDALFGDWYLQEDIREAKLYGSEEIIYVEIESIDLKDHSFHWCYSETKNYCNQ</sequence>
<dbReference type="Proteomes" id="UP000002945">
    <property type="component" value="Unassembled WGS sequence"/>
</dbReference>
<dbReference type="eggNOG" id="COG4469">
    <property type="taxonomic scope" value="Bacteria"/>
</dbReference>
<comment type="caution">
    <text evidence="1">The sequence shown here is derived from an EMBL/GenBank/DDBJ whole genome shotgun (WGS) entry which is preliminary data.</text>
</comment>
<keyword evidence="2" id="KW-1185">Reference proteome</keyword>
<dbReference type="AlphaFoldDB" id="A9DV89"/>
<protein>
    <submittedName>
        <fullName evidence="1">Uncharacterized protein</fullName>
    </submittedName>
</protein>
<name>A9DV89_9FLAO</name>
<accession>A9DV89</accession>
<organism evidence="1 2">
    <name type="scientific">Kordia algicida OT-1</name>
    <dbReference type="NCBI Taxonomy" id="391587"/>
    <lineage>
        <taxon>Bacteria</taxon>
        <taxon>Pseudomonadati</taxon>
        <taxon>Bacteroidota</taxon>
        <taxon>Flavobacteriia</taxon>
        <taxon>Flavobacteriales</taxon>
        <taxon>Flavobacteriaceae</taxon>
        <taxon>Kordia</taxon>
    </lineage>
</organism>
<evidence type="ECO:0000313" key="2">
    <source>
        <dbReference type="Proteomes" id="UP000002945"/>
    </source>
</evidence>
<proteinExistence type="predicted"/>
<dbReference type="OrthoDB" id="1100210at2"/>
<reference evidence="1 2" key="1">
    <citation type="journal article" date="2011" name="J. Bacteriol.">
        <title>Genome sequence of the algicidal bacterium Kordia algicida OT-1.</title>
        <authorList>
            <person name="Lee H.S."/>
            <person name="Kang S.G."/>
            <person name="Kwon K.K."/>
            <person name="Lee J.H."/>
            <person name="Kim S.J."/>
        </authorList>
    </citation>
    <scope>NUCLEOTIDE SEQUENCE [LARGE SCALE GENOMIC DNA]</scope>
    <source>
        <strain evidence="1 2">OT-1</strain>
    </source>
</reference>
<dbReference type="EMBL" id="ABIB01000004">
    <property type="protein sequence ID" value="EDP96389.1"/>
    <property type="molecule type" value="Genomic_DNA"/>
</dbReference>
<dbReference type="HOGENOM" id="CLU_766788_0_0_10"/>